<evidence type="ECO:0000256" key="5">
    <source>
        <dbReference type="SAM" id="SignalP"/>
    </source>
</evidence>
<evidence type="ECO:0000259" key="6">
    <source>
        <dbReference type="PROSITE" id="PS51007"/>
    </source>
</evidence>
<sequence length="873" mass="95024">MMIAANKQKLLFYSAGALLTLALSACTGTEITSSSSEAAVSSQAVSSSVPVSVSSAVVSSSSAAATIGSVANGQSLMSDSLCSGCHTDNGDGTFGGLVPFNAITMNRGATAAQLATYISQSMPSTSPGLCTTSCANDTAAYLWSFRSGGTPTTSSAPTSGTSSSADNGVGTGLGYKVLPNGRGGVNYEPGALDESVGFDRAVSLTAFEETLYPHLKNSGCGSCHNSAIAPELGGNQAPMHSDNDVNLAHEYALTRVNFKSPRESKFVVRLEIERHQCPSGASCASAGRDMLAAVEAWKAKIEHMLPETPRGVPAGTRISESEMEQWIAEDKATLSADDRKYTVYTSMHELHNEGLTADELDIVRVGLSKALNSVARWAPEIVNPTDVNGKGILYRFDIRDYWGYNQGVKEILFGGSDDDLAFTNTPKVNYKGEVVDSSIQQRKYNFTNQTVRDDDHAWAVWERILHGNVEGANVNGANIDPYIDGFKGARRTNQAGEYVDINGFEWVETAQLIYTVTRPDVYNAMMTNPFYADEMERNLEVDISKGMDSYDYMITFDAITVDSRLTWRAKRPNKGWYWKTWDIFTGQLASGRDRNIFDVYADPTGQDIRFPWWANPIPKFVKSLSVQDDNTDFTFIASLNQTFGEGTGDNFGFLGGGTQGCDNQSGAVQGFGNCRHYTGEGGAMQAASEIIYSLDNGLQGYYLTGGFNQRRLDAFTNIVRDPRILTEAGDDIGTATGYSYSNPGGSGFFRGSDPRLNLGSSCIGCHTDGMNRASNDLRLWLDKAPDRLPKGPYGVDGWINDPQTVARVKELYKEDAYMKDQIESDRQGFLATMADIKDAMMFGQDKNVYVEPIIWAVEYVQREKYQYPQTTSN</sequence>
<dbReference type="GO" id="GO:0009055">
    <property type="term" value="F:electron transfer activity"/>
    <property type="evidence" value="ECO:0007669"/>
    <property type="project" value="InterPro"/>
</dbReference>
<keyword evidence="8" id="KW-1185">Reference proteome</keyword>
<dbReference type="SUPFAM" id="SSF46626">
    <property type="entry name" value="Cytochrome c"/>
    <property type="match status" value="1"/>
</dbReference>
<gene>
    <name evidence="7" type="ORF">MARGE09_P4035</name>
</gene>
<proteinExistence type="predicted"/>
<evidence type="ECO:0000256" key="4">
    <source>
        <dbReference type="PROSITE-ProRule" id="PRU00433"/>
    </source>
</evidence>
<protein>
    <recommendedName>
        <fullName evidence="6">Cytochrome c domain-containing protein</fullName>
    </recommendedName>
</protein>
<dbReference type="GO" id="GO:0046872">
    <property type="term" value="F:metal ion binding"/>
    <property type="evidence" value="ECO:0007669"/>
    <property type="project" value="UniProtKB-KW"/>
</dbReference>
<keyword evidence="5" id="KW-0732">Signal</keyword>
<evidence type="ECO:0000313" key="7">
    <source>
        <dbReference type="EMBL" id="BCD99833.1"/>
    </source>
</evidence>
<reference evidence="7 8" key="1">
    <citation type="journal article" date="2022" name="IScience">
        <title>An ultrasensitive nanofiber-based assay for enzymatic hydrolysis and deep-sea microbial degradation of cellulose.</title>
        <authorList>
            <person name="Tsudome M."/>
            <person name="Tachioka M."/>
            <person name="Miyazaki M."/>
            <person name="Uchimura K."/>
            <person name="Tsuda M."/>
            <person name="Takaki Y."/>
            <person name="Deguchi S."/>
        </authorList>
    </citation>
    <scope>NUCLEOTIDE SEQUENCE [LARGE SCALE GENOMIC DNA]</scope>
    <source>
        <strain evidence="7 8">GE09</strain>
    </source>
</reference>
<evidence type="ECO:0000256" key="3">
    <source>
        <dbReference type="ARBA" id="ARBA00023004"/>
    </source>
</evidence>
<feature type="signal peptide" evidence="5">
    <location>
        <begin position="1"/>
        <end position="25"/>
    </location>
</feature>
<keyword evidence="3 4" id="KW-0408">Iron</keyword>
<dbReference type="Proteomes" id="UP001320119">
    <property type="component" value="Chromosome"/>
</dbReference>
<dbReference type="EMBL" id="AP023086">
    <property type="protein sequence ID" value="BCD99833.1"/>
    <property type="molecule type" value="Genomic_DNA"/>
</dbReference>
<organism evidence="7 8">
    <name type="scientific">Marinagarivorans cellulosilyticus</name>
    <dbReference type="NCBI Taxonomy" id="2721545"/>
    <lineage>
        <taxon>Bacteria</taxon>
        <taxon>Pseudomonadati</taxon>
        <taxon>Pseudomonadota</taxon>
        <taxon>Gammaproteobacteria</taxon>
        <taxon>Cellvibrionales</taxon>
        <taxon>Cellvibrionaceae</taxon>
        <taxon>Marinagarivorans</taxon>
    </lineage>
</organism>
<feature type="chain" id="PRO_5042827294" description="Cytochrome c domain-containing protein" evidence="5">
    <location>
        <begin position="26"/>
        <end position="873"/>
    </location>
</feature>
<evidence type="ECO:0000256" key="1">
    <source>
        <dbReference type="ARBA" id="ARBA00022617"/>
    </source>
</evidence>
<dbReference type="PROSITE" id="PS51007">
    <property type="entry name" value="CYTC"/>
    <property type="match status" value="1"/>
</dbReference>
<dbReference type="GO" id="GO:0020037">
    <property type="term" value="F:heme binding"/>
    <property type="evidence" value="ECO:0007669"/>
    <property type="project" value="InterPro"/>
</dbReference>
<dbReference type="InterPro" id="IPR036909">
    <property type="entry name" value="Cyt_c-like_dom_sf"/>
</dbReference>
<dbReference type="RefSeq" id="WP_236985130.1">
    <property type="nucleotide sequence ID" value="NZ_AP023086.1"/>
</dbReference>
<keyword evidence="2 4" id="KW-0479">Metal-binding</keyword>
<name>A0AAN1WLM3_9GAMM</name>
<keyword evidence="1 4" id="KW-0349">Heme</keyword>
<dbReference type="InterPro" id="IPR009056">
    <property type="entry name" value="Cyt_c-like_dom"/>
</dbReference>
<evidence type="ECO:0000256" key="2">
    <source>
        <dbReference type="ARBA" id="ARBA00022723"/>
    </source>
</evidence>
<dbReference type="PROSITE" id="PS51257">
    <property type="entry name" value="PROKAR_LIPOPROTEIN"/>
    <property type="match status" value="1"/>
</dbReference>
<dbReference type="KEGG" id="marq:MARGE09_P4035"/>
<feature type="domain" description="Cytochrome c" evidence="6">
    <location>
        <begin position="68"/>
        <end position="146"/>
    </location>
</feature>
<dbReference type="AlphaFoldDB" id="A0AAN1WLM3"/>
<accession>A0AAN1WLM3</accession>
<evidence type="ECO:0000313" key="8">
    <source>
        <dbReference type="Proteomes" id="UP001320119"/>
    </source>
</evidence>